<protein>
    <submittedName>
        <fullName evidence="12">Synaptobrevin</fullName>
    </submittedName>
</protein>
<comment type="subcellular location">
    <subcellularLocation>
        <location evidence="1">Endoplasmic reticulum membrane</location>
        <topology evidence="1">Single-pass type IV membrane protein</topology>
    </subcellularLocation>
</comment>
<dbReference type="EMBL" id="LSBJ02000003">
    <property type="protein sequence ID" value="OAQ68078.1"/>
    <property type="molecule type" value="Genomic_DNA"/>
</dbReference>
<feature type="compositionally biased region" description="Acidic residues" evidence="10">
    <location>
        <begin position="114"/>
        <end position="123"/>
    </location>
</feature>
<evidence type="ECO:0000256" key="3">
    <source>
        <dbReference type="ARBA" id="ARBA00022448"/>
    </source>
</evidence>
<organism evidence="12 13">
    <name type="scientific">Pochonia chlamydosporia 170</name>
    <dbReference type="NCBI Taxonomy" id="1380566"/>
    <lineage>
        <taxon>Eukaryota</taxon>
        <taxon>Fungi</taxon>
        <taxon>Dikarya</taxon>
        <taxon>Ascomycota</taxon>
        <taxon>Pezizomycotina</taxon>
        <taxon>Sordariomycetes</taxon>
        <taxon>Hypocreomycetidae</taxon>
        <taxon>Hypocreales</taxon>
        <taxon>Clavicipitaceae</taxon>
        <taxon>Pochonia</taxon>
    </lineage>
</organism>
<dbReference type="GO" id="GO:0005484">
    <property type="term" value="F:SNAP receptor activity"/>
    <property type="evidence" value="ECO:0007669"/>
    <property type="project" value="TreeGrafter"/>
</dbReference>
<name>A0A179FS45_METCM</name>
<keyword evidence="3" id="KW-0813">Transport</keyword>
<keyword evidence="5" id="KW-0256">Endoplasmic reticulum</keyword>
<dbReference type="GO" id="GO:0031201">
    <property type="term" value="C:SNARE complex"/>
    <property type="evidence" value="ECO:0007669"/>
    <property type="project" value="TreeGrafter"/>
</dbReference>
<dbReference type="AlphaFoldDB" id="A0A179FS45"/>
<evidence type="ECO:0000256" key="4">
    <source>
        <dbReference type="ARBA" id="ARBA00022692"/>
    </source>
</evidence>
<evidence type="ECO:0000256" key="2">
    <source>
        <dbReference type="ARBA" id="ARBA00007891"/>
    </source>
</evidence>
<evidence type="ECO:0000256" key="5">
    <source>
        <dbReference type="ARBA" id="ARBA00022824"/>
    </source>
</evidence>
<dbReference type="RefSeq" id="XP_018144928.1">
    <property type="nucleotide sequence ID" value="XM_018293531.1"/>
</dbReference>
<evidence type="ECO:0000256" key="1">
    <source>
        <dbReference type="ARBA" id="ARBA00004163"/>
    </source>
</evidence>
<evidence type="ECO:0000256" key="6">
    <source>
        <dbReference type="ARBA" id="ARBA00022892"/>
    </source>
</evidence>
<keyword evidence="4 11" id="KW-0812">Transmembrane</keyword>
<dbReference type="InterPro" id="IPR019150">
    <property type="entry name" value="Vesicle_transport_protein_Use1"/>
</dbReference>
<evidence type="ECO:0000313" key="12">
    <source>
        <dbReference type="EMBL" id="OAQ68078.1"/>
    </source>
</evidence>
<gene>
    <name evidence="12" type="ORF">VFPPC_15778</name>
</gene>
<evidence type="ECO:0000313" key="13">
    <source>
        <dbReference type="Proteomes" id="UP000078397"/>
    </source>
</evidence>
<keyword evidence="13" id="KW-1185">Reference proteome</keyword>
<feature type="compositionally biased region" description="Basic and acidic residues" evidence="10">
    <location>
        <begin position="136"/>
        <end position="147"/>
    </location>
</feature>
<evidence type="ECO:0000256" key="10">
    <source>
        <dbReference type="SAM" id="MobiDB-lite"/>
    </source>
</evidence>
<dbReference type="KEGG" id="pchm:VFPPC_15778"/>
<dbReference type="GeneID" id="28857525"/>
<feature type="compositionally biased region" description="Low complexity" evidence="10">
    <location>
        <begin position="174"/>
        <end position="186"/>
    </location>
</feature>
<dbReference type="PANTHER" id="PTHR13050">
    <property type="entry name" value="USE1-LIKE PROTEIN"/>
    <property type="match status" value="1"/>
</dbReference>
<dbReference type="GO" id="GO:0005789">
    <property type="term" value="C:endoplasmic reticulum membrane"/>
    <property type="evidence" value="ECO:0007669"/>
    <property type="project" value="UniProtKB-SubCell"/>
</dbReference>
<sequence>MARLSQGPVQGSTAPASSDVAVAELTQLLLRLQHNLLHPSPDRERRLRTSEYERAKVEANLEYARAVLTKLEQDALHVKAPTRRMETQNLLNVNRERLETLLDRLEDLRHMAVDDDNSSEEEDLLGHIIPTPSESMDSRSSDTRDDSQILETPPAPPTPEPIPTQEPVPPPASTIPTVTPTQTTQTLRSRPSVQPTPSPQASSSHTTARAALFANRQKPSEPETTTATAEAIIENQKAEQDDLTNSILEIASALKESSKRFASTLEEDMVTLQKTDAGMSKAEQSMESASGRMGTLRKMTEGKGWWGRMILYAWVYGLMVGLILLVFVMPKLRF</sequence>
<dbReference type="Proteomes" id="UP000078397">
    <property type="component" value="Unassembled WGS sequence"/>
</dbReference>
<reference evidence="12 13" key="1">
    <citation type="journal article" date="2016" name="PLoS Pathog.">
        <title>Biosynthesis of antibiotic leucinostatins in bio-control fungus Purpureocillium lilacinum and their inhibition on phytophthora revealed by genome mining.</title>
        <authorList>
            <person name="Wang G."/>
            <person name="Liu Z."/>
            <person name="Lin R."/>
            <person name="Li E."/>
            <person name="Mao Z."/>
            <person name="Ling J."/>
            <person name="Yang Y."/>
            <person name="Yin W.B."/>
            <person name="Xie B."/>
        </authorList>
    </citation>
    <scope>NUCLEOTIDE SEQUENCE [LARGE SCALE GENOMIC DNA]</scope>
    <source>
        <strain evidence="12">170</strain>
    </source>
</reference>
<feature type="compositionally biased region" description="Polar residues" evidence="10">
    <location>
        <begin position="187"/>
        <end position="207"/>
    </location>
</feature>
<comment type="caution">
    <text evidence="12">The sequence shown here is derived from an EMBL/GenBank/DDBJ whole genome shotgun (WGS) entry which is preliminary data.</text>
</comment>
<dbReference type="OrthoDB" id="3231855at2759"/>
<evidence type="ECO:0000256" key="7">
    <source>
        <dbReference type="ARBA" id="ARBA00022927"/>
    </source>
</evidence>
<keyword evidence="7" id="KW-0653">Protein transport</keyword>
<feature type="compositionally biased region" description="Pro residues" evidence="10">
    <location>
        <begin position="153"/>
        <end position="173"/>
    </location>
</feature>
<dbReference type="GO" id="GO:0015031">
    <property type="term" value="P:protein transport"/>
    <property type="evidence" value="ECO:0007669"/>
    <property type="project" value="UniProtKB-KW"/>
</dbReference>
<evidence type="ECO:0000256" key="9">
    <source>
        <dbReference type="ARBA" id="ARBA00023136"/>
    </source>
</evidence>
<dbReference type="GO" id="GO:0006890">
    <property type="term" value="P:retrograde vesicle-mediated transport, Golgi to endoplasmic reticulum"/>
    <property type="evidence" value="ECO:0007669"/>
    <property type="project" value="TreeGrafter"/>
</dbReference>
<accession>A0A179FS45</accession>
<comment type="similarity">
    <text evidence="2">Belongs to the USE1 family.</text>
</comment>
<proteinExistence type="inferred from homology"/>
<feature type="region of interest" description="Disordered" evidence="10">
    <location>
        <begin position="113"/>
        <end position="207"/>
    </location>
</feature>
<evidence type="ECO:0000256" key="11">
    <source>
        <dbReference type="SAM" id="Phobius"/>
    </source>
</evidence>
<evidence type="ECO:0000256" key="8">
    <source>
        <dbReference type="ARBA" id="ARBA00022989"/>
    </source>
</evidence>
<keyword evidence="8 11" id="KW-1133">Transmembrane helix</keyword>
<keyword evidence="6" id="KW-0931">ER-Golgi transport</keyword>
<dbReference type="STRING" id="1380566.A0A179FS45"/>
<feature type="transmembrane region" description="Helical" evidence="11">
    <location>
        <begin position="305"/>
        <end position="328"/>
    </location>
</feature>
<dbReference type="PANTHER" id="PTHR13050:SF7">
    <property type="entry name" value="VESICLE TRANSPORT PROTEIN USE1"/>
    <property type="match status" value="1"/>
</dbReference>
<keyword evidence="9 11" id="KW-0472">Membrane</keyword>